<feature type="active site" description="Proton acceptor" evidence="1">
    <location>
        <position position="17"/>
    </location>
</feature>
<comment type="caution">
    <text evidence="3">The sequence shown here is derived from an EMBL/GenBank/DDBJ whole genome shotgun (WGS) entry which is preliminary data.</text>
</comment>
<dbReference type="Proteomes" id="UP000070529">
    <property type="component" value="Unassembled WGS sequence"/>
</dbReference>
<keyword evidence="4" id="KW-1185">Reference proteome</keyword>
<dbReference type="InterPro" id="IPR020023">
    <property type="entry name" value="PseG"/>
</dbReference>
<dbReference type="AlphaFoldDB" id="A0A135I7W8"/>
<evidence type="ECO:0000256" key="2">
    <source>
        <dbReference type="PIRSR" id="PIRSR620023-2"/>
    </source>
</evidence>
<evidence type="ECO:0000256" key="1">
    <source>
        <dbReference type="PIRSR" id="PIRSR620023-1"/>
    </source>
</evidence>
<dbReference type="NCBIfam" id="TIGR03590">
    <property type="entry name" value="PseG"/>
    <property type="match status" value="1"/>
</dbReference>
<organism evidence="3 4">
    <name type="scientific">Enterovibrio coralii</name>
    <dbReference type="NCBI Taxonomy" id="294935"/>
    <lineage>
        <taxon>Bacteria</taxon>
        <taxon>Pseudomonadati</taxon>
        <taxon>Pseudomonadota</taxon>
        <taxon>Gammaproteobacteria</taxon>
        <taxon>Vibrionales</taxon>
        <taxon>Vibrionaceae</taxon>
        <taxon>Enterovibrio</taxon>
    </lineage>
</organism>
<dbReference type="SUPFAM" id="SSF53756">
    <property type="entry name" value="UDP-Glycosyltransferase/glycogen phosphorylase"/>
    <property type="match status" value="1"/>
</dbReference>
<keyword evidence="3" id="KW-0378">Hydrolase</keyword>
<dbReference type="OrthoDB" id="9788924at2"/>
<feature type="binding site" evidence="2">
    <location>
        <position position="172"/>
    </location>
    <ligand>
        <name>substrate</name>
    </ligand>
</feature>
<sequence>MKVAIRVDASRFIGTGHVMRCLVLAHKLKERGHDVVVLSRELEGNFIAYSQQQGIDVITLNAIHQDAPSAPDDYQHWLGVSLQDDARECLDKLQDFHPNWIVVDHYAIDESWHGAIKECGASILAIDDLANRTLNCEIVLDHNPWPDFENRYNSVIPTHCAPLLGPKYGLLRPTFAALRANPVQPLNNQVIAFFSGTDPSGECQKLLSASQQFSELPFQLTIVFGMANPRKAELLSEPLPPFVTLTEVLPNFEADLAACRYAFGGAGVSAIERASLGVPGTLVSVAENQRLMAEHLASSGIYRYLGNSDLTTADTYFDELTWLANNWETLPHRLPPSDIDGNGAERVVARWKAKKSPFDL</sequence>
<gene>
    <name evidence="3" type="ORF">ATN88_01850</name>
</gene>
<proteinExistence type="predicted"/>
<name>A0A135I7W8_9GAMM</name>
<evidence type="ECO:0000313" key="3">
    <source>
        <dbReference type="EMBL" id="KXF81484.1"/>
    </source>
</evidence>
<dbReference type="Gene3D" id="3.40.50.11190">
    <property type="match status" value="1"/>
</dbReference>
<evidence type="ECO:0000313" key="4">
    <source>
        <dbReference type="Proteomes" id="UP000070529"/>
    </source>
</evidence>
<dbReference type="Gene3D" id="3.40.50.2000">
    <property type="entry name" value="Glycogen Phosphorylase B"/>
    <property type="match status" value="1"/>
</dbReference>
<reference evidence="3 4" key="1">
    <citation type="submission" date="2015-11" db="EMBL/GenBank/DDBJ databases">
        <title>Genomic Taxonomy of the Vibrionaceae.</title>
        <authorList>
            <person name="Gomez-Gil B."/>
            <person name="Enciso-Ibarra J."/>
        </authorList>
    </citation>
    <scope>NUCLEOTIDE SEQUENCE [LARGE SCALE GENOMIC DNA]</scope>
    <source>
        <strain evidence="3 4">CAIM 912</strain>
    </source>
</reference>
<dbReference type="RefSeq" id="WP_067416529.1">
    <property type="nucleotide sequence ID" value="NZ_LNTY01000034.1"/>
</dbReference>
<dbReference type="GO" id="GO:0016787">
    <property type="term" value="F:hydrolase activity"/>
    <property type="evidence" value="ECO:0007669"/>
    <property type="project" value="UniProtKB-KW"/>
</dbReference>
<feature type="binding site" evidence="2">
    <location>
        <position position="272"/>
    </location>
    <ligand>
        <name>substrate</name>
    </ligand>
</feature>
<dbReference type="EMBL" id="LNTY01000034">
    <property type="protein sequence ID" value="KXF81484.1"/>
    <property type="molecule type" value="Genomic_DNA"/>
</dbReference>
<accession>A0A135I7W8</accession>
<protein>
    <submittedName>
        <fullName evidence="3">UDP-2,4-diacetamido-2,4, 6-trideoxy-beta-L-altropyranose hydrolase</fullName>
    </submittedName>
</protein>
<dbReference type="STRING" id="294935.ATN88_01850"/>